<feature type="transmembrane region" description="Helical" evidence="2">
    <location>
        <begin position="6"/>
        <end position="27"/>
    </location>
</feature>
<keyword evidence="2" id="KW-1133">Transmembrane helix</keyword>
<dbReference type="AlphaFoldDB" id="A0A1T1AQC4"/>
<feature type="transmembrane region" description="Helical" evidence="2">
    <location>
        <begin position="119"/>
        <end position="138"/>
    </location>
</feature>
<gene>
    <name evidence="3" type="ORF">RF819_05580</name>
</gene>
<dbReference type="PANTHER" id="PTHR33219">
    <property type="entry name" value="YLMG HOMOLOG PROTEIN 2, CHLOROPLASTIC"/>
    <property type="match status" value="1"/>
</dbReference>
<dbReference type="OrthoDB" id="9806665at2"/>
<evidence type="ECO:0000313" key="3">
    <source>
        <dbReference type="EMBL" id="OOV06267.1"/>
    </source>
</evidence>
<organism evidence="3 4">
    <name type="scientific">Rhodoferax fermentans</name>
    <dbReference type="NCBI Taxonomy" id="28066"/>
    <lineage>
        <taxon>Bacteria</taxon>
        <taxon>Pseudomonadati</taxon>
        <taxon>Pseudomonadota</taxon>
        <taxon>Betaproteobacteria</taxon>
        <taxon>Burkholderiales</taxon>
        <taxon>Comamonadaceae</taxon>
        <taxon>Rhodoferax</taxon>
    </lineage>
</organism>
<protein>
    <recommendedName>
        <fullName evidence="5">YggT family protein</fullName>
    </recommendedName>
</protein>
<keyword evidence="2" id="KW-0812">Transmembrane</keyword>
<keyword evidence="2" id="KW-0472">Membrane</keyword>
<evidence type="ECO:0000256" key="1">
    <source>
        <dbReference type="ARBA" id="ARBA00010894"/>
    </source>
</evidence>
<reference evidence="3 4" key="1">
    <citation type="submission" date="2017-01" db="EMBL/GenBank/DDBJ databases">
        <title>Genome sequencing of Rhodoferax fermentans JCM 7819.</title>
        <authorList>
            <person name="Kim Y.J."/>
            <person name="Farh M.E.-A."/>
            <person name="Yang D.-C."/>
        </authorList>
    </citation>
    <scope>NUCLEOTIDE SEQUENCE [LARGE SCALE GENOMIC DNA]</scope>
    <source>
        <strain evidence="3 4">JCM 7819</strain>
    </source>
</reference>
<dbReference type="EMBL" id="MTJN01000002">
    <property type="protein sequence ID" value="OOV06267.1"/>
    <property type="molecule type" value="Genomic_DNA"/>
</dbReference>
<accession>A0A1T1AQC4</accession>
<evidence type="ECO:0008006" key="5">
    <source>
        <dbReference type="Google" id="ProtNLM"/>
    </source>
</evidence>
<evidence type="ECO:0000313" key="4">
    <source>
        <dbReference type="Proteomes" id="UP000190750"/>
    </source>
</evidence>
<comment type="similarity">
    <text evidence="1">Belongs to the YggT family.</text>
</comment>
<feature type="transmembrane region" description="Helical" evidence="2">
    <location>
        <begin position="164"/>
        <end position="187"/>
    </location>
</feature>
<dbReference type="GO" id="GO:0016020">
    <property type="term" value="C:membrane"/>
    <property type="evidence" value="ECO:0007669"/>
    <property type="project" value="InterPro"/>
</dbReference>
<dbReference type="InterPro" id="IPR003425">
    <property type="entry name" value="CCB3/YggT"/>
</dbReference>
<dbReference type="STRING" id="28066.RF819_05580"/>
<evidence type="ECO:0000256" key="2">
    <source>
        <dbReference type="SAM" id="Phobius"/>
    </source>
</evidence>
<keyword evidence="4" id="KW-1185">Reference proteome</keyword>
<dbReference type="PANTHER" id="PTHR33219:SF14">
    <property type="entry name" value="PROTEIN COFACTOR ASSEMBLY OF COMPLEX C SUBUNIT B CCB3, CHLOROPLASTIC-RELATED"/>
    <property type="match status" value="1"/>
</dbReference>
<name>A0A1T1AQC4_RHOFE</name>
<proteinExistence type="inferred from homology"/>
<dbReference type="RefSeq" id="WP_078364051.1">
    <property type="nucleotide sequence ID" value="NZ_MTJN01000002.1"/>
</dbReference>
<sequence>MLYQIFTLLLEVVVGLLSGACLLRLYMQYLRIPMSARSGNPLGRFVFALTDWIVLPLRKVVPSVGALDTASLVAAFLLQLAEFGLLWLLAGAAGGLFAVPILALFGLLRMTVSAMTGAVIVYAVLSWVQTNSVIADVLERLVSPLLVPIRRVLPLIGGVDLSPLALLVILQIVAIVLGNLQAAALLAF</sequence>
<dbReference type="Pfam" id="PF02325">
    <property type="entry name" value="CCB3_YggT"/>
    <property type="match status" value="2"/>
</dbReference>
<dbReference type="Proteomes" id="UP000190750">
    <property type="component" value="Unassembled WGS sequence"/>
</dbReference>
<feature type="transmembrane region" description="Helical" evidence="2">
    <location>
        <begin position="84"/>
        <end position="107"/>
    </location>
</feature>
<comment type="caution">
    <text evidence="3">The sequence shown here is derived from an EMBL/GenBank/DDBJ whole genome shotgun (WGS) entry which is preliminary data.</text>
</comment>